<reference evidence="3 4" key="1">
    <citation type="submission" date="2016-10" db="EMBL/GenBank/DDBJ databases">
        <authorList>
            <person name="de Groot N.N."/>
        </authorList>
    </citation>
    <scope>NUCLEOTIDE SEQUENCE [LARGE SCALE GENOMIC DNA]</scope>
    <source>
        <strain evidence="3 4">CGMCC 1.9113</strain>
    </source>
</reference>
<dbReference type="GO" id="GO:0000731">
    <property type="term" value="P:DNA synthesis involved in DNA repair"/>
    <property type="evidence" value="ECO:0007669"/>
    <property type="project" value="TreeGrafter"/>
</dbReference>
<feature type="region of interest" description="Disordered" evidence="1">
    <location>
        <begin position="862"/>
        <end position="885"/>
    </location>
</feature>
<evidence type="ECO:0000313" key="4">
    <source>
        <dbReference type="Proteomes" id="UP000199586"/>
    </source>
</evidence>
<dbReference type="InterPro" id="IPR026866">
    <property type="entry name" value="CR006_AAA"/>
</dbReference>
<evidence type="ECO:0000313" key="3">
    <source>
        <dbReference type="EMBL" id="SFP85793.1"/>
    </source>
</evidence>
<dbReference type="InterPro" id="IPR027417">
    <property type="entry name" value="P-loop_NTPase"/>
</dbReference>
<feature type="domain" description="Protein CR006 P-loop" evidence="2">
    <location>
        <begin position="587"/>
        <end position="705"/>
    </location>
</feature>
<dbReference type="AlphaFoldDB" id="A0A1I5TRY6"/>
<evidence type="ECO:0000259" key="2">
    <source>
        <dbReference type="Pfam" id="PF13166"/>
    </source>
</evidence>
<dbReference type="PANTHER" id="PTHR32182">
    <property type="entry name" value="DNA REPLICATION AND REPAIR PROTEIN RECF"/>
    <property type="match status" value="1"/>
</dbReference>
<dbReference type="Proteomes" id="UP000199586">
    <property type="component" value="Unassembled WGS sequence"/>
</dbReference>
<dbReference type="CDD" id="cd00267">
    <property type="entry name" value="ABC_ATPase"/>
    <property type="match status" value="1"/>
</dbReference>
<dbReference type="Gene3D" id="3.40.50.300">
    <property type="entry name" value="P-loop containing nucleotide triphosphate hydrolases"/>
    <property type="match status" value="1"/>
</dbReference>
<protein>
    <submittedName>
        <fullName evidence="3">AAA domain-containing protein</fullName>
    </submittedName>
</protein>
<keyword evidence="4" id="KW-1185">Reference proteome</keyword>
<name>A0A1I5TRY6_9SPHN</name>
<organism evidence="3 4">
    <name type="scientific">Sphingomonas rubra</name>
    <dbReference type="NCBI Taxonomy" id="634430"/>
    <lineage>
        <taxon>Bacteria</taxon>
        <taxon>Pseudomonadati</taxon>
        <taxon>Pseudomonadota</taxon>
        <taxon>Alphaproteobacteria</taxon>
        <taxon>Sphingomonadales</taxon>
        <taxon>Sphingomonadaceae</taxon>
        <taxon>Sphingomonas</taxon>
    </lineage>
</organism>
<dbReference type="Pfam" id="PF13166">
    <property type="entry name" value="AAA_13"/>
    <property type="match status" value="1"/>
</dbReference>
<dbReference type="EMBL" id="FOXP01000009">
    <property type="protein sequence ID" value="SFP85793.1"/>
    <property type="molecule type" value="Genomic_DNA"/>
</dbReference>
<dbReference type="GO" id="GO:0006302">
    <property type="term" value="P:double-strand break repair"/>
    <property type="evidence" value="ECO:0007669"/>
    <property type="project" value="TreeGrafter"/>
</dbReference>
<gene>
    <name evidence="3" type="ORF">SAMN04488241_1095</name>
</gene>
<sequence>MGKLGDWLAGQSAWVGDALHRAALADGPTAEDATAIAIRVQAAHGIAVEEQPECKAFDEACLVPNGGAADHALLCSIGPLDHVDRLAPGQELKFALDGLTIIFGENGSGKSGYARAARRLCTSRTPFTLQGNVYKENEAAPTVGFTIKTGDADPVAHQWVEGTALPGACAHMTFLDTANARTYVEDKTEILFLPPEVRCLTTLGQLYGLAAQQCQTASDALTTAHSGAVGGQFFLTTTAGALVTKLTTATALADLPSADALRAAAAWDDNAAAQLADVRLQLAQGPAAQARTLRRLGDVAKLIADKGIAAIPSLGQAEIDKDVELVRKRADARVAADAFAAEQVGRFPIATTGSDTWRQLFRLARQFAAEAGLVPEDGAFEIDDLCMLCQRPLDAEARDRFAAFDAYIEAEAAAAVGAANDAIATRVAALRALDLVTAEQALQTVAEHRASDEALRAIVERAADAIGALNEHRQRLIDHLEGRSALSDRPEIAAIVTLSRAADDLLARAVTLEQEGGVDPAATAVEQELRDRETLAGCIEMIITRRDGLADRQRYLACVAALGTRPISILASSLRGELVTPELRGRIEREITGLGIDHVPLRFTEQSASGKSFFEMALASVGRAKKAAVLSEGEQRALAIACFLADAHVSESKGAIIVDDPVTSLDHQRIRRVANRFVAEAGRRRQVIIFTHNLLFYQEVLRACADRHPQVPALPCLIQHSADGFGLASINDQPWIAKKVRERERALEEQLKSIPDGLASDSEELRRRAKQFYTDLRETWERAVEEVVLGGVVERFGSDVKTQSLKMVDIDDNDYRTIFFAMKRASERSGHDQANAKQIDAPDNKQMESDLLELRGFIATHKKKGQAASERRKNLEQPPKAEVAR</sequence>
<dbReference type="STRING" id="634430.SAMN04488241_1095"/>
<evidence type="ECO:0000256" key="1">
    <source>
        <dbReference type="SAM" id="MobiDB-lite"/>
    </source>
</evidence>
<dbReference type="SUPFAM" id="SSF52540">
    <property type="entry name" value="P-loop containing nucleoside triphosphate hydrolases"/>
    <property type="match status" value="1"/>
</dbReference>
<accession>A0A1I5TRY6</accession>
<dbReference type="PANTHER" id="PTHR32182:SF22">
    <property type="entry name" value="ATP-DEPENDENT ENDONUCLEASE, OLD FAMILY-RELATED"/>
    <property type="match status" value="1"/>
</dbReference>
<proteinExistence type="predicted"/>